<keyword evidence="3" id="KW-1185">Reference proteome</keyword>
<proteinExistence type="predicted"/>
<dbReference type="Pfam" id="PF06465">
    <property type="entry name" value="DUF1087"/>
    <property type="match status" value="1"/>
</dbReference>
<gene>
    <name evidence="2" type="ORF">LVIROSA_LOCUS30912</name>
</gene>
<reference evidence="2 3" key="1">
    <citation type="submission" date="2022-01" db="EMBL/GenBank/DDBJ databases">
        <authorList>
            <person name="Xiong W."/>
            <person name="Schranz E."/>
        </authorList>
    </citation>
    <scope>NUCLEOTIDE SEQUENCE [LARGE SCALE GENOMIC DNA]</scope>
</reference>
<dbReference type="InterPro" id="IPR009463">
    <property type="entry name" value="DUF1087"/>
</dbReference>
<sequence length="168" mass="19848">MYGSKELFADENDEALKSRQIQYDDVAIDRLLNHDYIEEENAAMDDVEEDAFLKAFKVANFEYIDEASKEKEEIQEPKRSNYWEELLKDRYEVHKLKSLILWKRNCLIVKKPYRKKHLLTMLSASSYTRIQEAIQEHIFRTKHGASILPQDKVVIVGTDAIKNFDFSQ</sequence>
<feature type="domain" description="DUF1087" evidence="1">
    <location>
        <begin position="66"/>
        <end position="97"/>
    </location>
</feature>
<dbReference type="EMBL" id="CAKMRJ010005523">
    <property type="protein sequence ID" value="CAH1445124.1"/>
    <property type="molecule type" value="Genomic_DNA"/>
</dbReference>
<evidence type="ECO:0000313" key="2">
    <source>
        <dbReference type="EMBL" id="CAH1445124.1"/>
    </source>
</evidence>
<protein>
    <recommendedName>
        <fullName evidence="1">DUF1087 domain-containing protein</fullName>
    </recommendedName>
</protein>
<dbReference type="AlphaFoldDB" id="A0AAU9P4W5"/>
<accession>A0AAU9P4W5</accession>
<organism evidence="2 3">
    <name type="scientific">Lactuca virosa</name>
    <dbReference type="NCBI Taxonomy" id="75947"/>
    <lineage>
        <taxon>Eukaryota</taxon>
        <taxon>Viridiplantae</taxon>
        <taxon>Streptophyta</taxon>
        <taxon>Embryophyta</taxon>
        <taxon>Tracheophyta</taxon>
        <taxon>Spermatophyta</taxon>
        <taxon>Magnoliopsida</taxon>
        <taxon>eudicotyledons</taxon>
        <taxon>Gunneridae</taxon>
        <taxon>Pentapetalae</taxon>
        <taxon>asterids</taxon>
        <taxon>campanulids</taxon>
        <taxon>Asterales</taxon>
        <taxon>Asteraceae</taxon>
        <taxon>Cichorioideae</taxon>
        <taxon>Cichorieae</taxon>
        <taxon>Lactucinae</taxon>
        <taxon>Lactuca</taxon>
    </lineage>
</organism>
<comment type="caution">
    <text evidence="2">The sequence shown here is derived from an EMBL/GenBank/DDBJ whole genome shotgun (WGS) entry which is preliminary data.</text>
</comment>
<evidence type="ECO:0000259" key="1">
    <source>
        <dbReference type="Pfam" id="PF06465"/>
    </source>
</evidence>
<dbReference type="Proteomes" id="UP001157418">
    <property type="component" value="Unassembled WGS sequence"/>
</dbReference>
<name>A0AAU9P4W5_9ASTR</name>
<evidence type="ECO:0000313" key="3">
    <source>
        <dbReference type="Proteomes" id="UP001157418"/>
    </source>
</evidence>